<dbReference type="GO" id="GO:0005813">
    <property type="term" value="C:centrosome"/>
    <property type="evidence" value="ECO:0000318"/>
    <property type="project" value="GO_Central"/>
</dbReference>
<feature type="domain" description="Roadblock/LAMTOR2" evidence="2">
    <location>
        <begin position="45"/>
        <end position="133"/>
    </location>
</feature>
<evidence type="ECO:0000313" key="3">
    <source>
        <dbReference type="EMBL" id="EEC03087.1"/>
    </source>
</evidence>
<evidence type="ECO:0000259" key="2">
    <source>
        <dbReference type="SMART" id="SM00960"/>
    </source>
</evidence>
<dbReference type="KEGG" id="isc:8026382"/>
<dbReference type="EMBL" id="DS661395">
    <property type="protein sequence ID" value="EEC03087.1"/>
    <property type="molecule type" value="Genomic_DNA"/>
</dbReference>
<protein>
    <submittedName>
        <fullName evidence="3 4">Dynein light chain, putative</fullName>
    </submittedName>
</protein>
<dbReference type="SMART" id="SM00960">
    <property type="entry name" value="Robl_LC7"/>
    <property type="match status" value="1"/>
</dbReference>
<dbReference type="GO" id="GO:0007018">
    <property type="term" value="P:microtubule-based movement"/>
    <property type="evidence" value="ECO:0000318"/>
    <property type="project" value="GO_Central"/>
</dbReference>
<dbReference type="GO" id="GO:0045505">
    <property type="term" value="F:dynein intermediate chain binding"/>
    <property type="evidence" value="ECO:0000318"/>
    <property type="project" value="GO_Central"/>
</dbReference>
<keyword evidence="6" id="KW-1267">Proteomics identification</keyword>
<dbReference type="EMBL" id="ABJB010859068">
    <property type="status" value="NOT_ANNOTATED_CDS"/>
    <property type="molecule type" value="Genomic_DNA"/>
</dbReference>
<organism>
    <name type="scientific">Ixodes scapularis</name>
    <name type="common">Black-legged tick</name>
    <name type="synonym">Deer tick</name>
    <dbReference type="NCBI Taxonomy" id="6945"/>
    <lineage>
        <taxon>Eukaryota</taxon>
        <taxon>Metazoa</taxon>
        <taxon>Ecdysozoa</taxon>
        <taxon>Arthropoda</taxon>
        <taxon>Chelicerata</taxon>
        <taxon>Arachnida</taxon>
        <taxon>Acari</taxon>
        <taxon>Parasitiformes</taxon>
        <taxon>Ixodida</taxon>
        <taxon>Ixodoidea</taxon>
        <taxon>Ixodidae</taxon>
        <taxon>Ixodinae</taxon>
        <taxon>Ixodes</taxon>
    </lineage>
</organism>
<reference evidence="3 5" key="1">
    <citation type="submission" date="2008-03" db="EMBL/GenBank/DDBJ databases">
        <title>Annotation of Ixodes scapularis.</title>
        <authorList>
            <consortium name="Ixodes scapularis Genome Project Consortium"/>
            <person name="Caler E."/>
            <person name="Hannick L.I."/>
            <person name="Bidwell S."/>
            <person name="Joardar V."/>
            <person name="Thiagarajan M."/>
            <person name="Amedeo P."/>
            <person name="Galinsky K.J."/>
            <person name="Schobel S."/>
            <person name="Inman J."/>
            <person name="Hostetler J."/>
            <person name="Miller J."/>
            <person name="Hammond M."/>
            <person name="Megy K."/>
            <person name="Lawson D."/>
            <person name="Kodira C."/>
            <person name="Sutton G."/>
            <person name="Meyer J."/>
            <person name="Hill C.A."/>
            <person name="Birren B."/>
            <person name="Nene V."/>
            <person name="Collins F."/>
            <person name="Alarcon-Chaidez F."/>
            <person name="Wikel S."/>
            <person name="Strausberg R."/>
        </authorList>
    </citation>
    <scope>NUCLEOTIDE SEQUENCE [LARGE SCALE GENOMIC DNA]</scope>
    <source>
        <strain evidence="5">Wikel</strain>
        <strain evidence="3">Wikel colony</strain>
    </source>
</reference>
<accession>B7P915</accession>
<proteinExistence type="evidence at protein level"/>
<dbReference type="Pfam" id="PF03259">
    <property type="entry name" value="Robl_LC7"/>
    <property type="match status" value="1"/>
</dbReference>
<dbReference type="EMBL" id="ABJB010133336">
    <property type="status" value="NOT_ANNOTATED_CDS"/>
    <property type="molecule type" value="Genomic_DNA"/>
</dbReference>
<evidence type="ECO:0000256" key="1">
    <source>
        <dbReference type="ARBA" id="ARBA00007191"/>
    </source>
</evidence>
<reference evidence="4" key="2">
    <citation type="submission" date="2020-05" db="UniProtKB">
        <authorList>
            <consortium name="EnsemblMetazoa"/>
        </authorList>
    </citation>
    <scope>IDENTIFICATION</scope>
    <source>
        <strain evidence="4">wikel</strain>
    </source>
</reference>
<comment type="similarity">
    <text evidence="1">Belongs to the GAMAD family.</text>
</comment>
<dbReference type="GO" id="GO:0005737">
    <property type="term" value="C:cytoplasm"/>
    <property type="evidence" value="ECO:0000318"/>
    <property type="project" value="GO_Central"/>
</dbReference>
<keyword evidence="5" id="KW-1185">Reference proteome</keyword>
<evidence type="ECO:0007829" key="6">
    <source>
        <dbReference type="PeptideAtlas" id="B7P915"/>
    </source>
</evidence>
<evidence type="ECO:0000313" key="5">
    <source>
        <dbReference type="Proteomes" id="UP000001555"/>
    </source>
</evidence>
<dbReference type="HOGENOM" id="CLU_113002_2_0_1"/>
<dbReference type="EMBL" id="ABJB010938243">
    <property type="status" value="NOT_ANNOTATED_CDS"/>
    <property type="molecule type" value="Genomic_DNA"/>
</dbReference>
<dbReference type="GO" id="GO:0005868">
    <property type="term" value="C:cytoplasmic dynein complex"/>
    <property type="evidence" value="ECO:0000318"/>
    <property type="project" value="GO_Central"/>
</dbReference>
<dbReference type="EnsemblMetazoa" id="ISCW002098-RA">
    <property type="protein sequence ID" value="ISCW002098-PA"/>
    <property type="gene ID" value="ISCW002098"/>
</dbReference>
<dbReference type="AlphaFoldDB" id="B7P915"/>
<dbReference type="FunCoup" id="B7P915">
    <property type="interactions" value="14"/>
</dbReference>
<dbReference type="PANTHER" id="PTHR10779">
    <property type="entry name" value="DYNEIN LIGHT CHAIN ROADBLOCK"/>
    <property type="match status" value="1"/>
</dbReference>
<gene>
    <name evidence="4" type="primary">8026382</name>
    <name evidence="3" type="ORF">IscW_ISCW002098</name>
</gene>
<dbReference type="VEuPathDB" id="VectorBase:ISCP_019504"/>
<dbReference type="Gene3D" id="3.30.450.30">
    <property type="entry name" value="Dynein light chain 2a, cytoplasmic"/>
    <property type="match status" value="1"/>
</dbReference>
<dbReference type="SUPFAM" id="SSF103196">
    <property type="entry name" value="Roadblock/LC7 domain"/>
    <property type="match status" value="1"/>
</dbReference>
<dbReference type="InParanoid" id="B7P915"/>
<dbReference type="STRING" id="6945.B7P915"/>
<dbReference type="Proteomes" id="UP000001555">
    <property type="component" value="Unassembled WGS sequence"/>
</dbReference>
<dbReference type="InterPro" id="IPR004942">
    <property type="entry name" value="Roadblock/LAMTOR2_dom"/>
</dbReference>
<dbReference type="VEuPathDB" id="VectorBase:ISCW002098"/>
<dbReference type="FunFam" id="3.30.450.30:FF:000011">
    <property type="entry name" value="Dynein light chain roadblock"/>
    <property type="match status" value="1"/>
</dbReference>
<evidence type="ECO:0000313" key="4">
    <source>
        <dbReference type="EnsemblMetazoa" id="ISCW002098-PA"/>
    </source>
</evidence>
<dbReference type="VEuPathDB" id="VectorBase:ISCI002098"/>
<sequence>MQVWCAYGCRLSPPPIARFLGGSCTCFCCTHSIDTNGYDNMASEVEEIFKKLQCQKGVLGVVVANNEGVPIKTTLDSATTSQYASLITQLCDQARTTLRDLDPGNDLTFLRMRTKKHEIMISPDKNYILIVLHNPTG</sequence>
<name>B7P915_IXOSC</name>
<dbReference type="PaxDb" id="6945-B7P915"/>
<dbReference type="OrthoDB" id="9985637at2759"/>